<proteinExistence type="predicted"/>
<reference evidence="7" key="2">
    <citation type="submission" date="2025-09" db="UniProtKB">
        <authorList>
            <consortium name="Ensembl"/>
        </authorList>
    </citation>
    <scope>IDENTIFICATION</scope>
</reference>
<keyword evidence="3 5" id="KW-1133">Transmembrane helix</keyword>
<feature type="transmembrane region" description="Helical" evidence="5">
    <location>
        <begin position="104"/>
        <end position="129"/>
    </location>
</feature>
<dbReference type="InterPro" id="IPR036513">
    <property type="entry name" value="STAS_dom_sf"/>
</dbReference>
<sequence>ICQTYGRMERIDQSPVKYAVHRDVLDELGLEEVAQKGTWSIKPTVGDKVKESLRCSVPSLKHILLTWIPILSWLPKYSFRENILGDVVSGCSVGIMHLPQGMAYALLASLGPVYGLYTSLFPVLVYVIFGTSRHVSIGTFAVISIMVGSVTERLAPDEAFYFNGTNGSLTVNIDARDAYRVQMACSVTLLSGIFQILLGVVRFGFVATYLSEPLVRGYTTGAACHVCVSQLKYLFGVKPARFTGPFSLIYTIVEICRLLPQTRVPELVVSLVALAVLIVVKEINACYSKKLPLPVPIELIVVIGATIIIHFCGVREDYLIDVVGEIPSGFKAPRTPDITFFSQLIGDAIAVAIVSYAITISLGKTFGLKYGYKVDSNQELIAVGLSNTIGSFFQCYAVTASLSRSLVQESTGGNTQIAGVVSSLLMLIMVIKIGSLFEDLPKAVLSTIVFVNLKGMFRQFMDVPLLWKTNKVDLLVWLVTFISTVLFNLDLGLALSVGFSIYQVNEIPGIKIFRSSATICFTNAELFLELLAIVSKQKGLLDHPCNSTSSSKVSELNKEKNLSMHKDVAIFLTNTSSNGFGHVNSAYQYDATTSEIDSGCHSENNLTPILYEDEKDGRTCMSVTHSIILDISTTGFVDTVTVKMLKNIFGDFADVDVDIYLAGCQVEQLEKAAFFESIPKTRLFVTVHDAVLHILRKLGQTDIIFVSDHNLDTAGILSFDSCGRRL</sequence>
<comment type="subcellular location">
    <subcellularLocation>
        <location evidence="1">Membrane</location>
        <topology evidence="1">Multi-pass membrane protein</topology>
    </subcellularLocation>
</comment>
<evidence type="ECO:0000256" key="5">
    <source>
        <dbReference type="SAM" id="Phobius"/>
    </source>
</evidence>
<reference evidence="7" key="1">
    <citation type="submission" date="2025-08" db="UniProtKB">
        <authorList>
            <consortium name="Ensembl"/>
        </authorList>
    </citation>
    <scope>IDENTIFICATION</scope>
</reference>
<evidence type="ECO:0000256" key="2">
    <source>
        <dbReference type="ARBA" id="ARBA00022692"/>
    </source>
</evidence>
<dbReference type="InterPro" id="IPR011547">
    <property type="entry name" value="SLC26A/SulP_dom"/>
</dbReference>
<dbReference type="InterPro" id="IPR002645">
    <property type="entry name" value="STAS_dom"/>
</dbReference>
<dbReference type="NCBIfam" id="TIGR00815">
    <property type="entry name" value="sulP"/>
    <property type="match status" value="1"/>
</dbReference>
<evidence type="ECO:0000256" key="3">
    <source>
        <dbReference type="ARBA" id="ARBA00022989"/>
    </source>
</evidence>
<dbReference type="GO" id="GO:0008271">
    <property type="term" value="F:secondary active sulfate transmembrane transporter activity"/>
    <property type="evidence" value="ECO:0007669"/>
    <property type="project" value="InterPro"/>
</dbReference>
<feature type="transmembrane region" description="Helical" evidence="5">
    <location>
        <begin position="414"/>
        <end position="431"/>
    </location>
</feature>
<dbReference type="InterPro" id="IPR001902">
    <property type="entry name" value="SLC26A/SulP_fam"/>
</dbReference>
<dbReference type="Pfam" id="PF01740">
    <property type="entry name" value="STAS"/>
    <property type="match status" value="1"/>
</dbReference>
<feature type="transmembrane region" description="Helical" evidence="5">
    <location>
        <begin position="476"/>
        <end position="502"/>
    </location>
</feature>
<dbReference type="Pfam" id="PF00916">
    <property type="entry name" value="Sulfate_transp"/>
    <property type="match status" value="1"/>
</dbReference>
<evidence type="ECO:0000259" key="6">
    <source>
        <dbReference type="PROSITE" id="PS50801"/>
    </source>
</evidence>
<dbReference type="SUPFAM" id="SSF52091">
    <property type="entry name" value="SpoIIaa-like"/>
    <property type="match status" value="1"/>
</dbReference>
<dbReference type="PANTHER" id="PTHR11814">
    <property type="entry name" value="SULFATE TRANSPORTER"/>
    <property type="match status" value="1"/>
</dbReference>
<feature type="transmembrane region" description="Helical" evidence="5">
    <location>
        <begin position="340"/>
        <end position="359"/>
    </location>
</feature>
<evidence type="ECO:0000256" key="4">
    <source>
        <dbReference type="ARBA" id="ARBA00023136"/>
    </source>
</evidence>
<keyword evidence="8" id="KW-1185">Reference proteome</keyword>
<dbReference type="PROSITE" id="PS50801">
    <property type="entry name" value="STAS"/>
    <property type="match status" value="1"/>
</dbReference>
<feature type="transmembrane region" description="Helical" evidence="5">
    <location>
        <begin position="443"/>
        <end position="461"/>
    </location>
</feature>
<organism evidence="7 8">
    <name type="scientific">Oryzias sinensis</name>
    <name type="common">Chinese medaka</name>
    <dbReference type="NCBI Taxonomy" id="183150"/>
    <lineage>
        <taxon>Eukaryota</taxon>
        <taxon>Metazoa</taxon>
        <taxon>Chordata</taxon>
        <taxon>Craniata</taxon>
        <taxon>Vertebrata</taxon>
        <taxon>Euteleostomi</taxon>
        <taxon>Actinopterygii</taxon>
        <taxon>Neopterygii</taxon>
        <taxon>Teleostei</taxon>
        <taxon>Neoteleostei</taxon>
        <taxon>Acanthomorphata</taxon>
        <taxon>Ovalentaria</taxon>
        <taxon>Atherinomorphae</taxon>
        <taxon>Beloniformes</taxon>
        <taxon>Adrianichthyidae</taxon>
        <taxon>Oryziinae</taxon>
        <taxon>Oryzias</taxon>
    </lineage>
</organism>
<dbReference type="GeneTree" id="ENSGT01150000286960"/>
<dbReference type="InterPro" id="IPR018045">
    <property type="entry name" value="S04_transporter_CS"/>
</dbReference>
<dbReference type="GO" id="GO:0016020">
    <property type="term" value="C:membrane"/>
    <property type="evidence" value="ECO:0007669"/>
    <property type="project" value="UniProtKB-SubCell"/>
</dbReference>
<keyword evidence="2 5" id="KW-0812">Transmembrane</keyword>
<evidence type="ECO:0000256" key="1">
    <source>
        <dbReference type="ARBA" id="ARBA00004141"/>
    </source>
</evidence>
<feature type="transmembrane region" description="Helical" evidence="5">
    <location>
        <begin position="380"/>
        <end position="402"/>
    </location>
</feature>
<dbReference type="Proteomes" id="UP000694383">
    <property type="component" value="Unplaced"/>
</dbReference>
<feature type="transmembrane region" description="Helical" evidence="5">
    <location>
        <begin position="299"/>
        <end position="320"/>
    </location>
</feature>
<dbReference type="Ensembl" id="ENSOSIT00000025210.1">
    <property type="protein sequence ID" value="ENSOSIP00000023870.1"/>
    <property type="gene ID" value="ENSOSIG00000010727.1"/>
</dbReference>
<evidence type="ECO:0000313" key="7">
    <source>
        <dbReference type="Ensembl" id="ENSOSIP00000023870.1"/>
    </source>
</evidence>
<feature type="domain" description="STAS" evidence="6">
    <location>
        <begin position="500"/>
        <end position="694"/>
    </location>
</feature>
<evidence type="ECO:0000313" key="8">
    <source>
        <dbReference type="Proteomes" id="UP000694383"/>
    </source>
</evidence>
<keyword evidence="4 5" id="KW-0472">Membrane</keyword>
<name>A0A8C7Y8U8_9TELE</name>
<dbReference type="AlphaFoldDB" id="A0A8C7Y8U8"/>
<dbReference type="PROSITE" id="PS01130">
    <property type="entry name" value="SLC26A"/>
    <property type="match status" value="1"/>
</dbReference>
<feature type="transmembrane region" description="Helical" evidence="5">
    <location>
        <begin position="189"/>
        <end position="210"/>
    </location>
</feature>
<protein>
    <submittedName>
        <fullName evidence="7">Solute carrier family 26 member 6, like 2</fullName>
    </submittedName>
</protein>
<dbReference type="Gene3D" id="3.30.750.24">
    <property type="entry name" value="STAS domain"/>
    <property type="match status" value="1"/>
</dbReference>
<accession>A0A8C7Y8U8</accession>